<dbReference type="Gene3D" id="3.50.50.60">
    <property type="entry name" value="FAD/NAD(P)-binding domain"/>
    <property type="match status" value="1"/>
</dbReference>
<keyword evidence="3" id="KW-0274">FAD</keyword>
<protein>
    <recommendedName>
        <fullName evidence="5">indole-3-pyruvate monooxygenase</fullName>
        <ecNumber evidence="5">1.14.13.168</ecNumber>
    </recommendedName>
</protein>
<dbReference type="EC" id="1.14.13.168" evidence="5"/>
<evidence type="ECO:0000256" key="2">
    <source>
        <dbReference type="ARBA" id="ARBA00022630"/>
    </source>
</evidence>
<comment type="similarity">
    <text evidence="1">Belongs to the FMO family.</text>
</comment>
<dbReference type="InterPro" id="IPR036188">
    <property type="entry name" value="FAD/NAD-bd_sf"/>
</dbReference>
<dbReference type="EMBL" id="RWGY01000051">
    <property type="protein sequence ID" value="TVU04470.1"/>
    <property type="molecule type" value="Genomic_DNA"/>
</dbReference>
<evidence type="ECO:0000256" key="1">
    <source>
        <dbReference type="ARBA" id="ARBA00009183"/>
    </source>
</evidence>
<feature type="region of interest" description="Disordered" evidence="7">
    <location>
        <begin position="299"/>
        <end position="325"/>
    </location>
</feature>
<evidence type="ECO:0000256" key="3">
    <source>
        <dbReference type="ARBA" id="ARBA00022827"/>
    </source>
</evidence>
<comment type="caution">
    <text evidence="8">The sequence shown here is derived from an EMBL/GenBank/DDBJ whole genome shotgun (WGS) entry which is preliminary data.</text>
</comment>
<comment type="catalytic activity">
    <reaction evidence="6">
        <text>indole-3-pyruvate + NADPH + O2 + H(+) = (indol-3-yl)acetate + CO2 + NADP(+) + H2O</text>
        <dbReference type="Rhea" id="RHEA:34331"/>
        <dbReference type="ChEBI" id="CHEBI:15377"/>
        <dbReference type="ChEBI" id="CHEBI:15378"/>
        <dbReference type="ChEBI" id="CHEBI:15379"/>
        <dbReference type="ChEBI" id="CHEBI:16526"/>
        <dbReference type="ChEBI" id="CHEBI:17640"/>
        <dbReference type="ChEBI" id="CHEBI:30854"/>
        <dbReference type="ChEBI" id="CHEBI:57783"/>
        <dbReference type="ChEBI" id="CHEBI:58349"/>
        <dbReference type="EC" id="1.14.13.168"/>
    </reaction>
</comment>
<dbReference type="PANTHER" id="PTHR43539:SF11">
    <property type="entry name" value="INDOLE-3-PYRUVATE MONOOXYGENASE YUCCA8-RELATED"/>
    <property type="match status" value="1"/>
</dbReference>
<keyword evidence="4" id="KW-0560">Oxidoreductase</keyword>
<evidence type="ECO:0000313" key="9">
    <source>
        <dbReference type="Proteomes" id="UP000324897"/>
    </source>
</evidence>
<evidence type="ECO:0000313" key="8">
    <source>
        <dbReference type="EMBL" id="TVU04470.1"/>
    </source>
</evidence>
<accession>A0A5J9SZT1</accession>
<proteinExistence type="inferred from homology"/>
<sequence length="325" mass="35196">MAPFPESFPQYPSRAQFLSYLHAYARRFAVAPHFRANVSSARRDEASGVWRVQAHVAGGRGDVEYVCQWLVVATGENADPVVPDIDGLRQLTCPSMHAADYRSGEAFRGKRVLVVGCGNSGMEGGAGRLHLSMSVAMMRWLPLWLVDRILLAMAALTLGGDVVLRRPAVGPMELKRREGKTPVLDLGALAKIRSGHIKVVPEIRRFLSSSSQSSRSSGPAAAELVDGRVVHADAVVLATGYRGNVHSWLKQETTADGNKDAGLYTVGFSRRGLAGIAEEAVRIADELAKAWRQQTEQDHLHISTTTNPTFDSCVSKTNSTPPPST</sequence>
<dbReference type="GO" id="GO:0103075">
    <property type="term" value="F:indole-3-pyruvate monooxygenase activity"/>
    <property type="evidence" value="ECO:0007669"/>
    <property type="project" value="UniProtKB-EC"/>
</dbReference>
<dbReference type="InterPro" id="IPR020946">
    <property type="entry name" value="Flavin_mOase-like"/>
</dbReference>
<dbReference type="SUPFAM" id="SSF51905">
    <property type="entry name" value="FAD/NAD(P)-binding domain"/>
    <property type="match status" value="2"/>
</dbReference>
<evidence type="ECO:0000256" key="6">
    <source>
        <dbReference type="ARBA" id="ARBA00047707"/>
    </source>
</evidence>
<dbReference type="Proteomes" id="UP000324897">
    <property type="component" value="Unassembled WGS sequence"/>
</dbReference>
<name>A0A5J9SZT1_9POAL</name>
<evidence type="ECO:0000256" key="5">
    <source>
        <dbReference type="ARBA" id="ARBA00039148"/>
    </source>
</evidence>
<dbReference type="Gramene" id="TVU04470">
    <property type="protein sequence ID" value="TVU04470"/>
    <property type="gene ID" value="EJB05_47580"/>
</dbReference>
<keyword evidence="9" id="KW-1185">Reference proteome</keyword>
<keyword evidence="2" id="KW-0285">Flavoprotein</keyword>
<dbReference type="GO" id="GO:0050661">
    <property type="term" value="F:NADP binding"/>
    <property type="evidence" value="ECO:0007669"/>
    <property type="project" value="InterPro"/>
</dbReference>
<gene>
    <name evidence="8" type="ORF">EJB05_47580</name>
</gene>
<dbReference type="Pfam" id="PF00743">
    <property type="entry name" value="FMO-like"/>
    <property type="match status" value="1"/>
</dbReference>
<dbReference type="PANTHER" id="PTHR43539">
    <property type="entry name" value="FLAVIN-BINDING MONOOXYGENASE-LIKE PROTEIN (AFU_ORTHOLOGUE AFUA_4G09220)"/>
    <property type="match status" value="1"/>
</dbReference>
<evidence type="ECO:0000256" key="7">
    <source>
        <dbReference type="SAM" id="MobiDB-lite"/>
    </source>
</evidence>
<dbReference type="GO" id="GO:0050660">
    <property type="term" value="F:flavin adenine dinucleotide binding"/>
    <property type="evidence" value="ECO:0007669"/>
    <property type="project" value="InterPro"/>
</dbReference>
<dbReference type="AlphaFoldDB" id="A0A5J9SZT1"/>
<reference evidence="8 9" key="1">
    <citation type="journal article" date="2019" name="Sci. Rep.">
        <title>A high-quality genome of Eragrostis curvula grass provides insights into Poaceae evolution and supports new strategies to enhance forage quality.</title>
        <authorList>
            <person name="Carballo J."/>
            <person name="Santos B.A.C.M."/>
            <person name="Zappacosta D."/>
            <person name="Garbus I."/>
            <person name="Selva J.P."/>
            <person name="Gallo C.A."/>
            <person name="Diaz A."/>
            <person name="Albertini E."/>
            <person name="Caccamo M."/>
            <person name="Echenique V."/>
        </authorList>
    </citation>
    <scope>NUCLEOTIDE SEQUENCE [LARGE SCALE GENOMIC DNA]</scope>
    <source>
        <strain evidence="9">cv. Victoria</strain>
        <tissue evidence="8">Leaf</tissue>
    </source>
</reference>
<feature type="non-terminal residue" evidence="8">
    <location>
        <position position="1"/>
    </location>
</feature>
<dbReference type="GO" id="GO:0004499">
    <property type="term" value="F:N,N-dimethylaniline monooxygenase activity"/>
    <property type="evidence" value="ECO:0007669"/>
    <property type="project" value="InterPro"/>
</dbReference>
<feature type="compositionally biased region" description="Polar residues" evidence="7">
    <location>
        <begin position="302"/>
        <end position="319"/>
    </location>
</feature>
<organism evidence="8 9">
    <name type="scientific">Eragrostis curvula</name>
    <name type="common">weeping love grass</name>
    <dbReference type="NCBI Taxonomy" id="38414"/>
    <lineage>
        <taxon>Eukaryota</taxon>
        <taxon>Viridiplantae</taxon>
        <taxon>Streptophyta</taxon>
        <taxon>Embryophyta</taxon>
        <taxon>Tracheophyta</taxon>
        <taxon>Spermatophyta</taxon>
        <taxon>Magnoliopsida</taxon>
        <taxon>Liliopsida</taxon>
        <taxon>Poales</taxon>
        <taxon>Poaceae</taxon>
        <taxon>PACMAD clade</taxon>
        <taxon>Chloridoideae</taxon>
        <taxon>Eragrostideae</taxon>
        <taxon>Eragrostidinae</taxon>
        <taxon>Eragrostis</taxon>
    </lineage>
</organism>
<dbReference type="InterPro" id="IPR050982">
    <property type="entry name" value="Auxin_biosynth/cation_transpt"/>
</dbReference>
<evidence type="ECO:0000256" key="4">
    <source>
        <dbReference type="ARBA" id="ARBA00023002"/>
    </source>
</evidence>
<dbReference type="OrthoDB" id="74360at2759"/>